<accession>A0A971CXS2</accession>
<protein>
    <submittedName>
        <fullName evidence="1">Uncharacterized protein</fullName>
    </submittedName>
</protein>
<evidence type="ECO:0000313" key="1">
    <source>
        <dbReference type="EMBL" id="NLT78985.1"/>
    </source>
</evidence>
<sequence length="77" mass="8164">MIAVSLECEDCLFDEGASASVDAPDADKHAESSKDDATWGFVIPLSTPGGCSQPVIIRRRAVPTPEYPDIEESGGRV</sequence>
<comment type="caution">
    <text evidence="1">The sequence shown here is derived from an EMBL/GenBank/DDBJ whole genome shotgun (WGS) entry which is preliminary data.</text>
</comment>
<name>A0A971CXS2_9BIFI</name>
<proteinExistence type="predicted"/>
<reference evidence="1" key="2">
    <citation type="submission" date="2020-01" db="EMBL/GenBank/DDBJ databases">
        <authorList>
            <person name="Campanaro S."/>
        </authorList>
    </citation>
    <scope>NUCLEOTIDE SEQUENCE</scope>
    <source>
        <strain evidence="1">AS01afH2WH_6</strain>
    </source>
</reference>
<dbReference type="RefSeq" id="WP_273172510.1">
    <property type="nucleotide sequence ID" value="NZ_JAAXZR010000007.1"/>
</dbReference>
<gene>
    <name evidence="1" type="ORF">GXW98_01690</name>
</gene>
<dbReference type="EMBL" id="JAAXZR010000007">
    <property type="protein sequence ID" value="NLT78985.1"/>
    <property type="molecule type" value="Genomic_DNA"/>
</dbReference>
<dbReference type="Proteomes" id="UP000767327">
    <property type="component" value="Unassembled WGS sequence"/>
</dbReference>
<organism evidence="1 2">
    <name type="scientific">Bifidobacterium crudilactis</name>
    <dbReference type="NCBI Taxonomy" id="327277"/>
    <lineage>
        <taxon>Bacteria</taxon>
        <taxon>Bacillati</taxon>
        <taxon>Actinomycetota</taxon>
        <taxon>Actinomycetes</taxon>
        <taxon>Bifidobacteriales</taxon>
        <taxon>Bifidobacteriaceae</taxon>
        <taxon>Bifidobacterium</taxon>
    </lineage>
</organism>
<reference evidence="1" key="1">
    <citation type="journal article" date="2020" name="Biotechnol. Biofuels">
        <title>New insights from the biogas microbiome by comprehensive genome-resolved metagenomics of nearly 1600 species originating from multiple anaerobic digesters.</title>
        <authorList>
            <person name="Campanaro S."/>
            <person name="Treu L."/>
            <person name="Rodriguez-R L.M."/>
            <person name="Kovalovszki A."/>
            <person name="Ziels R.M."/>
            <person name="Maus I."/>
            <person name="Zhu X."/>
            <person name="Kougias P.G."/>
            <person name="Basile A."/>
            <person name="Luo G."/>
            <person name="Schluter A."/>
            <person name="Konstantinidis K.T."/>
            <person name="Angelidaki I."/>
        </authorList>
    </citation>
    <scope>NUCLEOTIDE SEQUENCE</scope>
    <source>
        <strain evidence="1">AS01afH2WH_6</strain>
    </source>
</reference>
<dbReference type="AlphaFoldDB" id="A0A971CXS2"/>
<evidence type="ECO:0000313" key="2">
    <source>
        <dbReference type="Proteomes" id="UP000767327"/>
    </source>
</evidence>